<name>A0A0F9K0X3_9ZZZZ</name>
<evidence type="ECO:0000313" key="1">
    <source>
        <dbReference type="EMBL" id="KKM68321.1"/>
    </source>
</evidence>
<reference evidence="1" key="1">
    <citation type="journal article" date="2015" name="Nature">
        <title>Complex archaea that bridge the gap between prokaryotes and eukaryotes.</title>
        <authorList>
            <person name="Spang A."/>
            <person name="Saw J.H."/>
            <person name="Jorgensen S.L."/>
            <person name="Zaremba-Niedzwiedzka K."/>
            <person name="Martijn J."/>
            <person name="Lind A.E."/>
            <person name="van Eijk R."/>
            <person name="Schleper C."/>
            <person name="Guy L."/>
            <person name="Ettema T.J."/>
        </authorList>
    </citation>
    <scope>NUCLEOTIDE SEQUENCE</scope>
</reference>
<sequence length="157" mass="17574">MHQQAFQDLWPEMYSHCFGCGRNNKQGLQIKSFWDKDETICTWTPRKIYEAGVGILCGGIVSTLIDCHCVNTAIAALYKAENREIGSKPFIPYMGGSINMKLMKPIFINKPVVLKAKIKEMEARKAIITCTVFSGNSECAKAEVIAIKAPELTWINL</sequence>
<dbReference type="InterPro" id="IPR029069">
    <property type="entry name" value="HotDog_dom_sf"/>
</dbReference>
<protein>
    <recommendedName>
        <fullName evidence="2">Thioesterase domain-containing protein</fullName>
    </recommendedName>
</protein>
<dbReference type="EMBL" id="LAZR01010188">
    <property type="protein sequence ID" value="KKM68321.1"/>
    <property type="molecule type" value="Genomic_DNA"/>
</dbReference>
<dbReference type="AlphaFoldDB" id="A0A0F9K0X3"/>
<accession>A0A0F9K0X3</accession>
<gene>
    <name evidence="1" type="ORF">LCGC14_1462060</name>
</gene>
<dbReference type="Gene3D" id="3.10.129.10">
    <property type="entry name" value="Hotdog Thioesterase"/>
    <property type="match status" value="1"/>
</dbReference>
<dbReference type="SUPFAM" id="SSF54637">
    <property type="entry name" value="Thioesterase/thiol ester dehydrase-isomerase"/>
    <property type="match status" value="1"/>
</dbReference>
<evidence type="ECO:0008006" key="2">
    <source>
        <dbReference type="Google" id="ProtNLM"/>
    </source>
</evidence>
<comment type="caution">
    <text evidence="1">The sequence shown here is derived from an EMBL/GenBank/DDBJ whole genome shotgun (WGS) entry which is preliminary data.</text>
</comment>
<proteinExistence type="predicted"/>
<organism evidence="1">
    <name type="scientific">marine sediment metagenome</name>
    <dbReference type="NCBI Taxonomy" id="412755"/>
    <lineage>
        <taxon>unclassified sequences</taxon>
        <taxon>metagenomes</taxon>
        <taxon>ecological metagenomes</taxon>
    </lineage>
</organism>